<dbReference type="EMBL" id="CP051204">
    <property type="protein sequence ID" value="QJB38085.1"/>
    <property type="molecule type" value="Genomic_DNA"/>
</dbReference>
<protein>
    <submittedName>
        <fullName evidence="4">Pyridoxal-phosphate dependent enzyme</fullName>
    </submittedName>
</protein>
<dbReference type="Proteomes" id="UP000502421">
    <property type="component" value="Chromosome"/>
</dbReference>
<keyword evidence="7" id="KW-1185">Reference proteome</keyword>
<accession>A0AAE6ZFA4</accession>
<dbReference type="AlphaFoldDB" id="A0AAE6ZFA4"/>
<name>A0AAE6ZFA4_9BACT</name>
<dbReference type="Proteomes" id="UP000503144">
    <property type="component" value="Chromosome"/>
</dbReference>
<gene>
    <name evidence="5" type="ORF">HF324_09540</name>
    <name evidence="4" type="ORF">HF329_09880</name>
</gene>
<evidence type="ECO:0000313" key="4">
    <source>
        <dbReference type="EMBL" id="QJB31601.1"/>
    </source>
</evidence>
<evidence type="ECO:0000313" key="7">
    <source>
        <dbReference type="Proteomes" id="UP000503144"/>
    </source>
</evidence>
<evidence type="ECO:0000313" key="5">
    <source>
        <dbReference type="EMBL" id="QJB38085.1"/>
    </source>
</evidence>
<dbReference type="PANTHER" id="PTHR10314">
    <property type="entry name" value="CYSTATHIONINE BETA-SYNTHASE"/>
    <property type="match status" value="1"/>
</dbReference>
<reference evidence="4" key="2">
    <citation type="submission" date="2020-09" db="EMBL/GenBank/DDBJ databases">
        <authorList>
            <person name="Kittiwongwattana C."/>
        </authorList>
    </citation>
    <scope>NUCLEOTIDE SEQUENCE</scope>
    <source>
        <strain evidence="7">1303</strain>
        <strain evidence="4">1310</strain>
    </source>
</reference>
<dbReference type="CDD" id="cd01561">
    <property type="entry name" value="CBS_like"/>
    <property type="match status" value="1"/>
</dbReference>
<dbReference type="GO" id="GO:1901605">
    <property type="term" value="P:alpha-amino acid metabolic process"/>
    <property type="evidence" value="ECO:0007669"/>
    <property type="project" value="UniProtKB-ARBA"/>
</dbReference>
<dbReference type="Pfam" id="PF00291">
    <property type="entry name" value="PALP"/>
    <property type="match status" value="1"/>
</dbReference>
<dbReference type="InterPro" id="IPR050214">
    <property type="entry name" value="Cys_Synth/Cystath_Beta-Synth"/>
</dbReference>
<evidence type="ECO:0000313" key="6">
    <source>
        <dbReference type="Proteomes" id="UP000502421"/>
    </source>
</evidence>
<dbReference type="InterPro" id="IPR001926">
    <property type="entry name" value="TrpB-like_PALP"/>
</dbReference>
<organism evidence="4 6">
    <name type="scientific">Chitinophaga oryzae</name>
    <dbReference type="NCBI Taxonomy" id="2725414"/>
    <lineage>
        <taxon>Bacteria</taxon>
        <taxon>Pseudomonadati</taxon>
        <taxon>Bacteroidota</taxon>
        <taxon>Chitinophagia</taxon>
        <taxon>Chitinophagales</taxon>
        <taxon>Chitinophagaceae</taxon>
        <taxon>Chitinophaga</taxon>
    </lineage>
</organism>
<dbReference type="KEGG" id="coy:HF329_09880"/>
<evidence type="ECO:0000256" key="1">
    <source>
        <dbReference type="ARBA" id="ARBA00001933"/>
    </source>
</evidence>
<dbReference type="InterPro" id="IPR036052">
    <property type="entry name" value="TrpB-like_PALP_sf"/>
</dbReference>
<dbReference type="SUPFAM" id="SSF53686">
    <property type="entry name" value="Tryptophan synthase beta subunit-like PLP-dependent enzymes"/>
    <property type="match status" value="1"/>
</dbReference>
<proteinExistence type="predicted"/>
<comment type="cofactor">
    <cofactor evidence="1">
        <name>pyridoxal 5'-phosphate</name>
        <dbReference type="ChEBI" id="CHEBI:597326"/>
    </cofactor>
</comment>
<dbReference type="RefSeq" id="WP_168803859.1">
    <property type="nucleotide sequence ID" value="NZ_CP051204.2"/>
</dbReference>
<keyword evidence="2" id="KW-0663">Pyridoxal phosphate</keyword>
<feature type="domain" description="Tryptophan synthase beta chain-like PALP" evidence="3">
    <location>
        <begin position="12"/>
        <end position="289"/>
    </location>
</feature>
<sequence>MNLADNLSGLENLIGNSPLYKCTGPGAVYAKLEYHNLMGSIKDRPALYILKNAIARGLVGPESTVIESTSGNFGIALAGICNRLGLKFIPVVDPNITEEKAAVLRMLSWKVVKVEERDETGGFLLNRIREVQRLVRTVPGAFNPNQYENDDNYLCYYHTLGREINNNFGRLDYVFVSVSSGGTITGLSMRLKEKFPRVKIIAVDVEGSLIFSDKPAVRRLSGLGSSMRTAMIDKALIDEAMVLSQWDIVQGCHSLLKEQNILGGASAGAVFRAMQLFNEKYHINNDGNINLMIIPDNGSAYMNSIYNEAWVKANIQNIHHEVH</sequence>
<reference evidence="6" key="1">
    <citation type="submission" date="2020-04" db="EMBL/GenBank/DDBJ databases">
        <authorList>
            <person name="Kittiwongwattana C."/>
        </authorList>
    </citation>
    <scope>NUCLEOTIDE SEQUENCE [LARGE SCALE GENOMIC DNA]</scope>
    <source>
        <strain evidence="5 7">1303</strain>
        <strain evidence="6">1310</strain>
    </source>
</reference>
<dbReference type="EMBL" id="CP051205">
    <property type="protein sequence ID" value="QJB31601.1"/>
    <property type="molecule type" value="Genomic_DNA"/>
</dbReference>
<dbReference type="Gene3D" id="3.40.50.1100">
    <property type="match status" value="2"/>
</dbReference>
<evidence type="ECO:0000259" key="3">
    <source>
        <dbReference type="Pfam" id="PF00291"/>
    </source>
</evidence>
<evidence type="ECO:0000256" key="2">
    <source>
        <dbReference type="ARBA" id="ARBA00022898"/>
    </source>
</evidence>